<dbReference type="InterPro" id="IPR012337">
    <property type="entry name" value="RNaseH-like_sf"/>
</dbReference>
<evidence type="ECO:0000259" key="8">
    <source>
        <dbReference type="PROSITE" id="PS50821"/>
    </source>
</evidence>
<dbReference type="Pfam" id="PF02171">
    <property type="entry name" value="Piwi"/>
    <property type="match status" value="1"/>
</dbReference>
<dbReference type="Pfam" id="PF08699">
    <property type="entry name" value="ArgoL1"/>
    <property type="match status" value="1"/>
</dbReference>
<dbReference type="AlphaFoldDB" id="A0A068CRN6"/>
<dbReference type="GO" id="GO:0005737">
    <property type="term" value="C:cytoplasm"/>
    <property type="evidence" value="ECO:0007669"/>
    <property type="project" value="UniProtKB-SubCell"/>
</dbReference>
<evidence type="ECO:0000259" key="9">
    <source>
        <dbReference type="PROSITE" id="PS50822"/>
    </source>
</evidence>
<comment type="similarity">
    <text evidence="7">Belongs to the argonaute family. Piwi subfamily.</text>
</comment>
<dbReference type="Pfam" id="PF23278">
    <property type="entry name" value="Piwi_N"/>
    <property type="match status" value="1"/>
</dbReference>
<dbReference type="SUPFAM" id="SSF53098">
    <property type="entry name" value="Ribonuclease H-like"/>
    <property type="match status" value="1"/>
</dbReference>
<dbReference type="SUPFAM" id="SSF101690">
    <property type="entry name" value="PAZ domain"/>
    <property type="match status" value="1"/>
</dbReference>
<dbReference type="InterPro" id="IPR014811">
    <property type="entry name" value="ArgoL1"/>
</dbReference>
<dbReference type="GO" id="GO:0003723">
    <property type="term" value="F:RNA binding"/>
    <property type="evidence" value="ECO:0007669"/>
    <property type="project" value="UniProtKB-KW"/>
</dbReference>
<evidence type="ECO:0000256" key="1">
    <source>
        <dbReference type="ARBA" id="ARBA00004496"/>
    </source>
</evidence>
<dbReference type="Gene3D" id="3.30.420.10">
    <property type="entry name" value="Ribonuclease H-like superfamily/Ribonuclease H"/>
    <property type="match status" value="1"/>
</dbReference>
<evidence type="ECO:0000313" key="10">
    <source>
        <dbReference type="EMBL" id="AID23657.1"/>
    </source>
</evidence>
<accession>A0A068CRN6</accession>
<dbReference type="SMART" id="SM00949">
    <property type="entry name" value="PAZ"/>
    <property type="match status" value="1"/>
</dbReference>
<dbReference type="GO" id="GO:0031047">
    <property type="term" value="P:regulatory ncRNA-mediated gene silencing"/>
    <property type="evidence" value="ECO:0007669"/>
    <property type="project" value="UniProtKB-KW"/>
</dbReference>
<dbReference type="EMBL" id="KJ658735">
    <property type="protein sequence ID" value="AID23657.1"/>
    <property type="molecule type" value="mRNA"/>
</dbReference>
<dbReference type="InterPro" id="IPR003100">
    <property type="entry name" value="PAZ_dom"/>
</dbReference>
<organism evidence="10">
    <name type="scientific">Hofstenia miamia</name>
    <name type="common">Three-banded panther worm</name>
    <dbReference type="NCBI Taxonomy" id="442651"/>
    <lineage>
        <taxon>Eukaryota</taxon>
        <taxon>Metazoa</taxon>
        <taxon>Xenacoelomorpha</taxon>
        <taxon>Acoelomorpha</taxon>
        <taxon>Acoela</taxon>
        <taxon>Hofsteniidae</taxon>
        <taxon>Hofstenia</taxon>
    </lineage>
</organism>
<dbReference type="PANTHER" id="PTHR22891">
    <property type="entry name" value="EUKARYOTIC TRANSLATION INITIATION FACTOR 2C"/>
    <property type="match status" value="1"/>
</dbReference>
<evidence type="ECO:0000256" key="7">
    <source>
        <dbReference type="ARBA" id="ARBA00038291"/>
    </source>
</evidence>
<keyword evidence="2" id="KW-0217">Developmental protein</keyword>
<name>A0A068CRN6_HOFMI</name>
<keyword evidence="4" id="KW-0221">Differentiation</keyword>
<dbReference type="CDD" id="cd02845">
    <property type="entry name" value="PAZ_piwi_like"/>
    <property type="match status" value="1"/>
</dbReference>
<evidence type="ECO:0000256" key="3">
    <source>
        <dbReference type="ARBA" id="ARBA00022490"/>
    </source>
</evidence>
<dbReference type="PROSITE" id="PS50821">
    <property type="entry name" value="PAZ"/>
    <property type="match status" value="1"/>
</dbReference>
<dbReference type="Gene3D" id="2.170.260.10">
    <property type="entry name" value="paz domain"/>
    <property type="match status" value="1"/>
</dbReference>
<dbReference type="PROSITE" id="PS50822">
    <property type="entry name" value="PIWI"/>
    <property type="match status" value="1"/>
</dbReference>
<evidence type="ECO:0000256" key="4">
    <source>
        <dbReference type="ARBA" id="ARBA00022782"/>
    </source>
</evidence>
<proteinExistence type="evidence at transcript level"/>
<comment type="subcellular location">
    <subcellularLocation>
        <location evidence="1">Cytoplasm</location>
    </subcellularLocation>
</comment>
<sequence>MAAPGGPGYVHKGRGEHLLAKLRKKPDVPTIPTPETPAIQLQPADSVVAATPAPKKMGRGAALQMLLSKKSAANSSAPVCDKLAKVIQPPQESPTSLQTNLQESGDTKKDISFLTADVAALSFNPANKLGSSGRPIPLLTNNLILKTKPLAAHQYHVSFEPNIDNQYMRFKLLHQHVSMFGRRKQFDGTQLYLPFLLPKNVTLLNACLPTTNDPVQIKVQFVTSLPPNSPQCLHFYNLMFKRIMKILDYRKSNDSYFDDKNAISVPQHHLEVWPGYVTSVTEVDGGVLLSCDVAHRVVRTETALEFIRSSLKRVQNVNEAKQMIIRELVGQTILTRYNNKTYRVDDIDWGLNPLSTFKTTKGEITFKDYYFKNYSLEIKDLQQPLLLHKEKKRRNLDKEPELLCFVPELSYMSGLTDAMRSDFKVMKDVFAHTRVTPTNRVTAINKFVENIRNCKEAYEELTSWGTDLDEHVHSMEGRVLPQEAVIFGNNVKIPLNAEADFGREVTNKSVITGVPFSNWAIIYVKKDSSRVKEFIDTLLKFTRNIGLTVSPPKQHEISSDSSTAYTQLAKSIINSDLQMVVFIFPAARDDRYNAVKKLCCVTCPIPSQVVISRTIGNPQKLKRITQNIALQMNVKMGGDLWTVNIPLKDLMVIGIDVYHESKASSKSVVALCATMNSGHTQYYSRCGFQTHGHEISHVFQPFFNEALIEYKKRNNCLPLKIVVFRDGVGDGQLSLVKSHEISQFTSAIKQWEGYTPGLTYIIVQKRIKTRIFGNIGGRQDNPPPGTVVDKDITRKGLFDFFLVSQHVRQGTVSPTHYIVLHDSSELKPDYIQRIAYKLTFMYYNWPGTIRVPAPCQYAHKLAQLAGQNIREEPNKLLSNRLFFI</sequence>
<feature type="domain" description="Piwi" evidence="9">
    <location>
        <begin position="579"/>
        <end position="870"/>
    </location>
</feature>
<protein>
    <submittedName>
        <fullName evidence="10">Piwi-2</fullName>
    </submittedName>
</protein>
<feature type="domain" description="PAZ" evidence="8">
    <location>
        <begin position="302"/>
        <end position="414"/>
    </location>
</feature>
<dbReference type="InterPro" id="IPR003165">
    <property type="entry name" value="Piwi"/>
</dbReference>
<dbReference type="Gene3D" id="3.40.50.2300">
    <property type="match status" value="1"/>
</dbReference>
<dbReference type="FunFam" id="3.30.420.10:FF:000014">
    <property type="entry name" value="Piwi-like RNA-mediated gene silencing 1"/>
    <property type="match status" value="1"/>
</dbReference>
<evidence type="ECO:0000256" key="5">
    <source>
        <dbReference type="ARBA" id="ARBA00022884"/>
    </source>
</evidence>
<evidence type="ECO:0000256" key="2">
    <source>
        <dbReference type="ARBA" id="ARBA00022473"/>
    </source>
</evidence>
<keyword evidence="6" id="KW-0943">RNA-mediated gene silencing</keyword>
<keyword evidence="5" id="KW-0694">RNA-binding</keyword>
<keyword evidence="3" id="KW-0963">Cytoplasm</keyword>
<dbReference type="SMART" id="SM00950">
    <property type="entry name" value="Piwi"/>
    <property type="match status" value="1"/>
</dbReference>
<dbReference type="CDD" id="cd04658">
    <property type="entry name" value="Piwi_piwi-like_Euk"/>
    <property type="match status" value="1"/>
</dbReference>
<dbReference type="InterPro" id="IPR036085">
    <property type="entry name" value="PAZ_dom_sf"/>
</dbReference>
<dbReference type="InterPro" id="IPR036397">
    <property type="entry name" value="RNaseH_sf"/>
</dbReference>
<dbReference type="GO" id="GO:0030154">
    <property type="term" value="P:cell differentiation"/>
    <property type="evidence" value="ECO:0007669"/>
    <property type="project" value="UniProtKB-KW"/>
</dbReference>
<dbReference type="FunFam" id="2.170.260.10:FF:000003">
    <property type="entry name" value="Piwi-like RNA-mediated gene silencing 2"/>
    <property type="match status" value="1"/>
</dbReference>
<reference evidence="10" key="1">
    <citation type="journal article" date="2014" name="Curr. Biol.">
        <title>Whole-body acoel regeneration is controlled by wnt and bmp-admp signaling.</title>
        <authorList>
            <person name="Srivastava M."/>
            <person name="Mazza-Curll K.L."/>
            <person name="van Wolfswinkel J.C."/>
            <person name="Reddien P.W."/>
        </authorList>
    </citation>
    <scope>NUCLEOTIDE SEQUENCE</scope>
</reference>
<dbReference type="Pfam" id="PF02170">
    <property type="entry name" value="PAZ"/>
    <property type="match status" value="1"/>
</dbReference>
<evidence type="ECO:0000256" key="6">
    <source>
        <dbReference type="ARBA" id="ARBA00023158"/>
    </source>
</evidence>